<dbReference type="InterPro" id="IPR008775">
    <property type="entry name" value="Phytyl_CoA_dOase-like"/>
</dbReference>
<sequence>MSVRNELDESGFAVVPSVLDPDEVARLRGTLTTHFGERGSAFNLGWTQPNAAIECPDISWVFSHPKVLETYRDAYGSNDLLFTGHCDIHQDSFSAWHKDTGSGDCYFDEDCFVEECRVIKMAIYLQDHFDEAGLTVAPGSHRSRQWGSSEDGARSIASRAGDAVLFDVRIDHRGRRPSSTERIMHTTGMSVSKIIRRVTRSTHAPGEPAALSRIAEHLPRTTRQSVFFTIALDDRFGEQFARNNMSRQRRQYADPIGDSYPDGLAERMGEAGVAVFQPDLPNC</sequence>
<name>A0A6J5YFL2_9ZZZZ</name>
<reference evidence="1" key="1">
    <citation type="submission" date="2020-05" db="EMBL/GenBank/DDBJ databases">
        <authorList>
            <person name="Chiriac C."/>
            <person name="Salcher M."/>
            <person name="Ghai R."/>
            <person name="Kavagutti S V."/>
        </authorList>
    </citation>
    <scope>NUCLEOTIDE SEQUENCE</scope>
</reference>
<dbReference type="SUPFAM" id="SSF51197">
    <property type="entry name" value="Clavaminate synthase-like"/>
    <property type="match status" value="1"/>
</dbReference>
<dbReference type="EMBL" id="CAEMXZ010000031">
    <property type="protein sequence ID" value="CAB4323191.1"/>
    <property type="molecule type" value="Genomic_DNA"/>
</dbReference>
<accession>A0A6J5YFL2</accession>
<dbReference type="Gene3D" id="2.60.120.620">
    <property type="entry name" value="q2cbj1_9rhob like domain"/>
    <property type="match status" value="1"/>
</dbReference>
<dbReference type="Pfam" id="PF05721">
    <property type="entry name" value="PhyH"/>
    <property type="match status" value="1"/>
</dbReference>
<organism evidence="1">
    <name type="scientific">freshwater metagenome</name>
    <dbReference type="NCBI Taxonomy" id="449393"/>
    <lineage>
        <taxon>unclassified sequences</taxon>
        <taxon>metagenomes</taxon>
        <taxon>ecological metagenomes</taxon>
    </lineage>
</organism>
<dbReference type="EMBL" id="CAFBNC010000023">
    <property type="protein sequence ID" value="CAB4930959.1"/>
    <property type="molecule type" value="Genomic_DNA"/>
</dbReference>
<evidence type="ECO:0000313" key="1">
    <source>
        <dbReference type="EMBL" id="CAB4323191.1"/>
    </source>
</evidence>
<gene>
    <name evidence="1" type="ORF">UFOPK1392_00941</name>
    <name evidence="2" type="ORF">UFOPK3733_00666</name>
</gene>
<proteinExistence type="predicted"/>
<protein>
    <submittedName>
        <fullName evidence="1">Unannotated protein</fullName>
    </submittedName>
</protein>
<evidence type="ECO:0000313" key="2">
    <source>
        <dbReference type="EMBL" id="CAB4930959.1"/>
    </source>
</evidence>
<dbReference type="AlphaFoldDB" id="A0A6J5YFL2"/>